<dbReference type="OrthoDB" id="9798407at2"/>
<name>A0A2M9CXP7_9BACT</name>
<dbReference type="InterPro" id="IPR013022">
    <property type="entry name" value="Xyl_isomerase-like_TIM-brl"/>
</dbReference>
<dbReference type="InterPro" id="IPR050312">
    <property type="entry name" value="IolE/XylAMocC-like"/>
</dbReference>
<dbReference type="InterPro" id="IPR019546">
    <property type="entry name" value="TAT_signal_bac_arc"/>
</dbReference>
<sequence>MPTRRSFLQQLSVMTAAVLAAPLFPETQTRSRAIGLQLYTIRDAMSKDPAGSLARVAHIGYKEVEAATYTGTEKFYGYDAKAYKQLLDQNHLQQISGHYILGGLEKTSRSPLGSIQNGWQQAIEDAHTVGQQYMVCAFLMPDERKTLDDYKKIAELFNRAGEQCKQAGIQFCYHNHNFEFEPIDGQNPYDVLLKSTDPDLVKMEMDIYWVKKAGQDPLKLFAEHPGRFVLWHVKDMDNTPKHSFTEVGHGIIDFKTIFAHARQAGMKHFFVEQDICPGDPFVSITESYQYLRKMLA</sequence>
<dbReference type="PROSITE" id="PS51318">
    <property type="entry name" value="TAT"/>
    <property type="match status" value="1"/>
</dbReference>
<reference evidence="3 4" key="1">
    <citation type="submission" date="2017-11" db="EMBL/GenBank/DDBJ databases">
        <title>Genomic Encyclopedia of Archaeal and Bacterial Type Strains, Phase II (KMG-II): From Individual Species to Whole Genera.</title>
        <authorList>
            <person name="Goeker M."/>
        </authorList>
    </citation>
    <scope>NUCLEOTIDE SEQUENCE [LARGE SCALE GENOMIC DNA]</scope>
    <source>
        <strain evidence="3 4">DSM 27268</strain>
    </source>
</reference>
<proteinExistence type="predicted"/>
<dbReference type="Pfam" id="PF01261">
    <property type="entry name" value="AP_endonuc_2"/>
    <property type="match status" value="1"/>
</dbReference>
<dbReference type="EMBL" id="PGFG01000001">
    <property type="protein sequence ID" value="PJJ76673.1"/>
    <property type="molecule type" value="Genomic_DNA"/>
</dbReference>
<evidence type="ECO:0000313" key="4">
    <source>
        <dbReference type="Proteomes" id="UP000230000"/>
    </source>
</evidence>
<dbReference type="PANTHER" id="PTHR12110">
    <property type="entry name" value="HYDROXYPYRUVATE ISOMERASE"/>
    <property type="match status" value="1"/>
</dbReference>
<dbReference type="AlphaFoldDB" id="A0A2M9CXP7"/>
<evidence type="ECO:0000259" key="2">
    <source>
        <dbReference type="Pfam" id="PF01261"/>
    </source>
</evidence>
<keyword evidence="1" id="KW-0732">Signal</keyword>
<feature type="signal peptide" evidence="1">
    <location>
        <begin position="1"/>
        <end position="20"/>
    </location>
</feature>
<dbReference type="InterPro" id="IPR036237">
    <property type="entry name" value="Xyl_isomerase-like_sf"/>
</dbReference>
<keyword evidence="4" id="KW-1185">Reference proteome</keyword>
<dbReference type="RefSeq" id="WP_100315117.1">
    <property type="nucleotide sequence ID" value="NZ_PGFG01000001.1"/>
</dbReference>
<evidence type="ECO:0000256" key="1">
    <source>
        <dbReference type="SAM" id="SignalP"/>
    </source>
</evidence>
<organism evidence="3 4">
    <name type="scientific">Thermoflavifilum aggregans</name>
    <dbReference type="NCBI Taxonomy" id="454188"/>
    <lineage>
        <taxon>Bacteria</taxon>
        <taxon>Pseudomonadati</taxon>
        <taxon>Bacteroidota</taxon>
        <taxon>Chitinophagia</taxon>
        <taxon>Chitinophagales</taxon>
        <taxon>Chitinophagaceae</taxon>
        <taxon>Thermoflavifilum</taxon>
    </lineage>
</organism>
<feature type="chain" id="PRO_5014747643" evidence="1">
    <location>
        <begin position="21"/>
        <end position="296"/>
    </location>
</feature>
<dbReference type="Proteomes" id="UP000230000">
    <property type="component" value="Unassembled WGS sequence"/>
</dbReference>
<comment type="caution">
    <text evidence="3">The sequence shown here is derived from an EMBL/GenBank/DDBJ whole genome shotgun (WGS) entry which is preliminary data.</text>
</comment>
<gene>
    <name evidence="3" type="ORF">BXY57_2305</name>
</gene>
<feature type="domain" description="Xylose isomerase-like TIM barrel" evidence="2">
    <location>
        <begin position="53"/>
        <end position="271"/>
    </location>
</feature>
<dbReference type="NCBIfam" id="TIGR01409">
    <property type="entry name" value="TAT_signal_seq"/>
    <property type="match status" value="1"/>
</dbReference>
<dbReference type="PANTHER" id="PTHR12110:SF41">
    <property type="entry name" value="INOSOSE DEHYDRATASE"/>
    <property type="match status" value="1"/>
</dbReference>
<dbReference type="SUPFAM" id="SSF51658">
    <property type="entry name" value="Xylose isomerase-like"/>
    <property type="match status" value="1"/>
</dbReference>
<dbReference type="Gene3D" id="3.20.20.150">
    <property type="entry name" value="Divalent-metal-dependent TIM barrel enzymes"/>
    <property type="match status" value="1"/>
</dbReference>
<dbReference type="InterPro" id="IPR006311">
    <property type="entry name" value="TAT_signal"/>
</dbReference>
<evidence type="ECO:0000313" key="3">
    <source>
        <dbReference type="EMBL" id="PJJ76673.1"/>
    </source>
</evidence>
<protein>
    <submittedName>
        <fullName evidence="3">Secreted protein</fullName>
    </submittedName>
</protein>
<accession>A0A2M9CXP7</accession>